<evidence type="ECO:0000259" key="7">
    <source>
        <dbReference type="Pfam" id="PF00501"/>
    </source>
</evidence>
<dbReference type="GO" id="GO:0006085">
    <property type="term" value="P:acetyl-CoA biosynthetic process"/>
    <property type="evidence" value="ECO:0007669"/>
    <property type="project" value="TreeGrafter"/>
</dbReference>
<dbReference type="InterPro" id="IPR045851">
    <property type="entry name" value="AMP-bd_C_sf"/>
</dbReference>
<dbReference type="Gene3D" id="3.30.300.30">
    <property type="match status" value="1"/>
</dbReference>
<dbReference type="Proteomes" id="UP000242662">
    <property type="component" value="Unassembled WGS sequence"/>
</dbReference>
<dbReference type="InterPro" id="IPR025110">
    <property type="entry name" value="AMP-bd_C"/>
</dbReference>
<dbReference type="PANTHER" id="PTHR24095:SF14">
    <property type="entry name" value="ACETYL-COENZYME A SYNTHETASE 1"/>
    <property type="match status" value="1"/>
</dbReference>
<dbReference type="PANTHER" id="PTHR24095">
    <property type="entry name" value="ACETYL-COENZYME A SYNTHETASE"/>
    <property type="match status" value="1"/>
</dbReference>
<evidence type="ECO:0000313" key="11">
    <source>
        <dbReference type="Proteomes" id="UP000242662"/>
    </source>
</evidence>
<dbReference type="Pfam" id="PF13193">
    <property type="entry name" value="AMP-binding_C"/>
    <property type="match status" value="1"/>
</dbReference>
<name>A0A1G6JWF0_9BACI</name>
<keyword evidence="5" id="KW-0067">ATP-binding</keyword>
<evidence type="ECO:0000256" key="1">
    <source>
        <dbReference type="ARBA" id="ARBA00006432"/>
    </source>
</evidence>
<evidence type="ECO:0000313" key="10">
    <source>
        <dbReference type="EMBL" id="SDC23082.1"/>
    </source>
</evidence>
<evidence type="ECO:0000259" key="9">
    <source>
        <dbReference type="Pfam" id="PF16177"/>
    </source>
</evidence>
<dbReference type="SUPFAM" id="SSF56801">
    <property type="entry name" value="Acetyl-CoA synthetase-like"/>
    <property type="match status" value="1"/>
</dbReference>
<proteinExistence type="inferred from homology"/>
<dbReference type="Pfam" id="PF00501">
    <property type="entry name" value="AMP-binding"/>
    <property type="match status" value="1"/>
</dbReference>
<feature type="domain" description="AMP-binding enzyme C-terminal" evidence="8">
    <location>
        <begin position="526"/>
        <end position="604"/>
    </location>
</feature>
<dbReference type="EMBL" id="FMYM01000006">
    <property type="protein sequence ID" value="SDC23082.1"/>
    <property type="molecule type" value="Genomic_DNA"/>
</dbReference>
<evidence type="ECO:0000256" key="3">
    <source>
        <dbReference type="ARBA" id="ARBA00022598"/>
    </source>
</evidence>
<sequence>MWQPTKAQIEKTRLYQWMKRLGYINDEDFHRASIENPDWFWHEVVRTLGIVWKKPYTSVLNTNEGIAFPKWFQDGTLNIVDSAVTKWTEDPHMRTKKALAWEGECGATIDMTYQALADNVEKLAAGLSARGMKKGDIAGVLMPMTPEVVVIMLACAKLGVITTPIFSGYGEEAIATRLNACEASVLFTADGFYRRGNIISLKETADAAAQSVPSLKQMIVTKRVGQSIDWVEGRDVSYDDCLSVERHVATVAMKTDEPLMLLYTSGTTGRPKAAVHTHSGFPIKAAFDAGICMDVGREDALFWYTDMGWMMGPFLLYGALLNGATLVLYDGTPDYPQKTRLFDVAKKHQATHVGVSPTLIRSLMPHKEAVPSDPLEHVRVFASTGEPWNDDPWLWLYEKIGRKRIPIFNYSGGTEIGGGILGNVLTKPIGVSTFNCALPGMAAAVYDQTGQAVEHAVGELVLTAPWVGMTAGFWQERERYLQTYWQRFEHVWVHGDSVLYESGEWRITGRSDDVLTIAGKRVGPAEIETVLVSHCDVIEAAVIGVNDDVKGEAALAFVVVKDQVVLDEELMQVLQTLVEVKLGKSLRFRACYAVKALPKTRNGKVMRRLLKKTFLGEDVGDLSALENHDSLHTIRALRHPL</sequence>
<dbReference type="STRING" id="1464122.SAMN05421737_106115"/>
<feature type="domain" description="Acetyl-coenzyme A synthetase N-terminal" evidence="9">
    <location>
        <begin position="27"/>
        <end position="80"/>
    </location>
</feature>
<dbReference type="OrthoDB" id="9778383at2"/>
<dbReference type="GO" id="GO:0005524">
    <property type="term" value="F:ATP binding"/>
    <property type="evidence" value="ECO:0007669"/>
    <property type="project" value="UniProtKB-KW"/>
</dbReference>
<keyword evidence="3" id="KW-0436">Ligase</keyword>
<organism evidence="10 11">
    <name type="scientific">Shouchella lonarensis</name>
    <dbReference type="NCBI Taxonomy" id="1464122"/>
    <lineage>
        <taxon>Bacteria</taxon>
        <taxon>Bacillati</taxon>
        <taxon>Bacillota</taxon>
        <taxon>Bacilli</taxon>
        <taxon>Bacillales</taxon>
        <taxon>Bacillaceae</taxon>
        <taxon>Shouchella</taxon>
    </lineage>
</organism>
<evidence type="ECO:0000256" key="6">
    <source>
        <dbReference type="ARBA" id="ARBA00022990"/>
    </source>
</evidence>
<evidence type="ECO:0000256" key="4">
    <source>
        <dbReference type="ARBA" id="ARBA00022741"/>
    </source>
</evidence>
<accession>A0A1G6JWF0</accession>
<dbReference type="GO" id="GO:0003987">
    <property type="term" value="F:acetate-CoA ligase activity"/>
    <property type="evidence" value="ECO:0007669"/>
    <property type="project" value="UniProtKB-EC"/>
</dbReference>
<protein>
    <recommendedName>
        <fullName evidence="2">acetate--CoA ligase</fullName>
        <ecNumber evidence="2">6.2.1.1</ecNumber>
    </recommendedName>
</protein>
<keyword evidence="6" id="KW-0007">Acetylation</keyword>
<dbReference type="InterPro" id="IPR000873">
    <property type="entry name" value="AMP-dep_synth/lig_dom"/>
</dbReference>
<evidence type="ECO:0000256" key="2">
    <source>
        <dbReference type="ARBA" id="ARBA00013275"/>
    </source>
</evidence>
<dbReference type="AlphaFoldDB" id="A0A1G6JWF0"/>
<dbReference type="InterPro" id="IPR032387">
    <property type="entry name" value="ACAS_N"/>
</dbReference>
<keyword evidence="4" id="KW-0547">Nucleotide-binding</keyword>
<dbReference type="InterPro" id="IPR042099">
    <property type="entry name" value="ANL_N_sf"/>
</dbReference>
<reference evidence="11" key="1">
    <citation type="submission" date="2016-09" db="EMBL/GenBank/DDBJ databases">
        <authorList>
            <person name="Varghese N."/>
            <person name="Submissions S."/>
        </authorList>
    </citation>
    <scope>NUCLEOTIDE SEQUENCE [LARGE SCALE GENOMIC DNA]</scope>
    <source>
        <strain evidence="11">25nlg</strain>
    </source>
</reference>
<evidence type="ECO:0000259" key="8">
    <source>
        <dbReference type="Pfam" id="PF13193"/>
    </source>
</evidence>
<gene>
    <name evidence="10" type="ORF">SAMN05421737_106115</name>
</gene>
<dbReference type="RefSeq" id="WP_090775733.1">
    <property type="nucleotide sequence ID" value="NZ_FMYM01000006.1"/>
</dbReference>
<dbReference type="InterPro" id="IPR020845">
    <property type="entry name" value="AMP-binding_CS"/>
</dbReference>
<keyword evidence="11" id="KW-1185">Reference proteome</keyword>
<dbReference type="Pfam" id="PF16177">
    <property type="entry name" value="ACAS_N"/>
    <property type="match status" value="1"/>
</dbReference>
<feature type="domain" description="AMP-dependent synthetase/ligase" evidence="7">
    <location>
        <begin position="98"/>
        <end position="468"/>
    </location>
</feature>
<evidence type="ECO:0000256" key="5">
    <source>
        <dbReference type="ARBA" id="ARBA00022840"/>
    </source>
</evidence>
<dbReference type="EC" id="6.2.1.1" evidence="2"/>
<comment type="similarity">
    <text evidence="1">Belongs to the ATP-dependent AMP-binding enzyme family.</text>
</comment>
<dbReference type="Gene3D" id="3.40.50.12780">
    <property type="entry name" value="N-terminal domain of ligase-like"/>
    <property type="match status" value="1"/>
</dbReference>
<dbReference type="PROSITE" id="PS00455">
    <property type="entry name" value="AMP_BINDING"/>
    <property type="match status" value="1"/>
</dbReference>